<feature type="region of interest" description="Disordered" evidence="1">
    <location>
        <begin position="136"/>
        <end position="163"/>
    </location>
</feature>
<name>A0ABP0PA32_9DINO</name>
<evidence type="ECO:0000313" key="2">
    <source>
        <dbReference type="EMBL" id="CAK9071510.1"/>
    </source>
</evidence>
<keyword evidence="3" id="KW-1185">Reference proteome</keyword>
<feature type="non-terminal residue" evidence="2">
    <location>
        <position position="163"/>
    </location>
</feature>
<feature type="compositionally biased region" description="Polar residues" evidence="1">
    <location>
        <begin position="25"/>
        <end position="34"/>
    </location>
</feature>
<organism evidence="2 3">
    <name type="scientific">Durusdinium trenchii</name>
    <dbReference type="NCBI Taxonomy" id="1381693"/>
    <lineage>
        <taxon>Eukaryota</taxon>
        <taxon>Sar</taxon>
        <taxon>Alveolata</taxon>
        <taxon>Dinophyceae</taxon>
        <taxon>Suessiales</taxon>
        <taxon>Symbiodiniaceae</taxon>
        <taxon>Durusdinium</taxon>
    </lineage>
</organism>
<reference evidence="2 3" key="1">
    <citation type="submission" date="2024-02" db="EMBL/GenBank/DDBJ databases">
        <authorList>
            <person name="Chen Y."/>
            <person name="Shah S."/>
            <person name="Dougan E. K."/>
            <person name="Thang M."/>
            <person name="Chan C."/>
        </authorList>
    </citation>
    <scope>NUCLEOTIDE SEQUENCE [LARGE SCALE GENOMIC DNA]</scope>
</reference>
<dbReference type="EMBL" id="CAXAMN010022637">
    <property type="protein sequence ID" value="CAK9071510.1"/>
    <property type="molecule type" value="Genomic_DNA"/>
</dbReference>
<gene>
    <name evidence="2" type="ORF">CCMP2556_LOCUS35169</name>
</gene>
<sequence length="163" mass="17907">MEEETFDVDEEACGDEARLRALKEQSPSHVNSLSARRATEGFGNSPSSASVSVVQQPVLTSASGENVFREERWLTSQGSLQKIFSPPFSRRADNERQHGKVVVSPSVKNSKLSEQVAKFPQVALSTSPKEIEEADLLFVPDDDQEWQRPRRPPGSGGGPSKQL</sequence>
<accession>A0ABP0PA32</accession>
<proteinExistence type="predicted"/>
<feature type="compositionally biased region" description="Gly residues" evidence="1">
    <location>
        <begin position="154"/>
        <end position="163"/>
    </location>
</feature>
<evidence type="ECO:0000256" key="1">
    <source>
        <dbReference type="SAM" id="MobiDB-lite"/>
    </source>
</evidence>
<dbReference type="Proteomes" id="UP001642484">
    <property type="component" value="Unassembled WGS sequence"/>
</dbReference>
<feature type="compositionally biased region" description="Low complexity" evidence="1">
    <location>
        <begin position="100"/>
        <end position="113"/>
    </location>
</feature>
<feature type="region of interest" description="Disordered" evidence="1">
    <location>
        <begin position="85"/>
        <end position="114"/>
    </location>
</feature>
<evidence type="ECO:0000313" key="3">
    <source>
        <dbReference type="Proteomes" id="UP001642484"/>
    </source>
</evidence>
<feature type="region of interest" description="Disordered" evidence="1">
    <location>
        <begin position="20"/>
        <end position="53"/>
    </location>
</feature>
<comment type="caution">
    <text evidence="2">The sequence shown here is derived from an EMBL/GenBank/DDBJ whole genome shotgun (WGS) entry which is preliminary data.</text>
</comment>
<protein>
    <submittedName>
        <fullName evidence="2">Uncharacterized protein</fullName>
    </submittedName>
</protein>